<dbReference type="Proteomes" id="UP000054166">
    <property type="component" value="Unassembled WGS sequence"/>
</dbReference>
<evidence type="ECO:0000313" key="3">
    <source>
        <dbReference type="Proteomes" id="UP000054166"/>
    </source>
</evidence>
<reference evidence="2 3" key="1">
    <citation type="submission" date="2014-04" db="EMBL/GenBank/DDBJ databases">
        <authorList>
            <consortium name="DOE Joint Genome Institute"/>
            <person name="Kuo A."/>
            <person name="Tarkka M."/>
            <person name="Buscot F."/>
            <person name="Kohler A."/>
            <person name="Nagy L.G."/>
            <person name="Floudas D."/>
            <person name="Copeland A."/>
            <person name="Barry K.W."/>
            <person name="Cichocki N."/>
            <person name="Veneault-Fourrey C."/>
            <person name="LaButti K."/>
            <person name="Lindquist E.A."/>
            <person name="Lipzen A."/>
            <person name="Lundell T."/>
            <person name="Morin E."/>
            <person name="Murat C."/>
            <person name="Sun H."/>
            <person name="Tunlid A."/>
            <person name="Henrissat B."/>
            <person name="Grigoriev I.V."/>
            <person name="Hibbett D.S."/>
            <person name="Martin F."/>
            <person name="Nordberg H.P."/>
            <person name="Cantor M.N."/>
            <person name="Hua S.X."/>
        </authorList>
    </citation>
    <scope>NUCLEOTIDE SEQUENCE [LARGE SCALE GENOMIC DNA]</scope>
    <source>
        <strain evidence="2 3">F 1598</strain>
    </source>
</reference>
<gene>
    <name evidence="2" type="ORF">PILCRDRAFT_14122</name>
</gene>
<feature type="compositionally biased region" description="Polar residues" evidence="1">
    <location>
        <begin position="15"/>
        <end position="47"/>
    </location>
</feature>
<organism evidence="2 3">
    <name type="scientific">Piloderma croceum (strain F 1598)</name>
    <dbReference type="NCBI Taxonomy" id="765440"/>
    <lineage>
        <taxon>Eukaryota</taxon>
        <taxon>Fungi</taxon>
        <taxon>Dikarya</taxon>
        <taxon>Basidiomycota</taxon>
        <taxon>Agaricomycotina</taxon>
        <taxon>Agaricomycetes</taxon>
        <taxon>Agaricomycetidae</taxon>
        <taxon>Atheliales</taxon>
        <taxon>Atheliaceae</taxon>
        <taxon>Piloderma</taxon>
    </lineage>
</organism>
<reference evidence="3" key="2">
    <citation type="submission" date="2015-01" db="EMBL/GenBank/DDBJ databases">
        <title>Evolutionary Origins and Diversification of the Mycorrhizal Mutualists.</title>
        <authorList>
            <consortium name="DOE Joint Genome Institute"/>
            <consortium name="Mycorrhizal Genomics Consortium"/>
            <person name="Kohler A."/>
            <person name="Kuo A."/>
            <person name="Nagy L.G."/>
            <person name="Floudas D."/>
            <person name="Copeland A."/>
            <person name="Barry K.W."/>
            <person name="Cichocki N."/>
            <person name="Veneault-Fourrey C."/>
            <person name="LaButti K."/>
            <person name="Lindquist E.A."/>
            <person name="Lipzen A."/>
            <person name="Lundell T."/>
            <person name="Morin E."/>
            <person name="Murat C."/>
            <person name="Riley R."/>
            <person name="Ohm R."/>
            <person name="Sun H."/>
            <person name="Tunlid A."/>
            <person name="Henrissat B."/>
            <person name="Grigoriev I.V."/>
            <person name="Hibbett D.S."/>
            <person name="Martin F."/>
        </authorList>
    </citation>
    <scope>NUCLEOTIDE SEQUENCE [LARGE SCALE GENOMIC DNA]</scope>
    <source>
        <strain evidence="3">F 1598</strain>
    </source>
</reference>
<accession>A0A0C3BBW9</accession>
<evidence type="ECO:0000313" key="2">
    <source>
        <dbReference type="EMBL" id="KIM74822.1"/>
    </source>
</evidence>
<name>A0A0C3BBW9_PILCF</name>
<dbReference type="InParanoid" id="A0A0C3BBW9"/>
<keyword evidence="3" id="KW-1185">Reference proteome</keyword>
<proteinExistence type="predicted"/>
<dbReference type="AlphaFoldDB" id="A0A0C3BBW9"/>
<dbReference type="EMBL" id="KN833055">
    <property type="protein sequence ID" value="KIM74822.1"/>
    <property type="molecule type" value="Genomic_DNA"/>
</dbReference>
<feature type="region of interest" description="Disordered" evidence="1">
    <location>
        <begin position="15"/>
        <end position="52"/>
    </location>
</feature>
<evidence type="ECO:0000256" key="1">
    <source>
        <dbReference type="SAM" id="MobiDB-lite"/>
    </source>
</evidence>
<sequence length="104" mass="11710">MGDCRVFQQNQEISVELNQDPPETTPSTSLPQRPSLPASNSDFSPAVSTKHALQGEHDAIKLEVGLFGIFVEKMINNNAHTLDDDHNSQIIRYELENFEEEDEI</sequence>
<dbReference type="HOGENOM" id="CLU_2251084_0_0_1"/>
<protein>
    <submittedName>
        <fullName evidence="2">Uncharacterized protein</fullName>
    </submittedName>
</protein>